<dbReference type="AlphaFoldDB" id="A0A1H4C3V4"/>
<feature type="active site" description="Proton acceptor" evidence="6">
    <location>
        <position position="68"/>
    </location>
</feature>
<dbReference type="GO" id="GO:0046872">
    <property type="term" value="F:metal ion binding"/>
    <property type="evidence" value="ECO:0007669"/>
    <property type="project" value="UniProtKB-UniRule"/>
</dbReference>
<protein>
    <recommendedName>
        <fullName evidence="6">NAD kinase</fullName>
        <ecNumber evidence="6">2.7.1.23</ecNumber>
    </recommendedName>
    <alternativeName>
        <fullName evidence="6">ATP-dependent NAD kinase</fullName>
    </alternativeName>
</protein>
<evidence type="ECO:0000313" key="7">
    <source>
        <dbReference type="EMBL" id="SEA55081.1"/>
    </source>
</evidence>
<dbReference type="Pfam" id="PF20143">
    <property type="entry name" value="NAD_kinase_C"/>
    <property type="match status" value="1"/>
</dbReference>
<evidence type="ECO:0000256" key="5">
    <source>
        <dbReference type="ARBA" id="ARBA00047925"/>
    </source>
</evidence>
<evidence type="ECO:0000256" key="2">
    <source>
        <dbReference type="ARBA" id="ARBA00022777"/>
    </source>
</evidence>
<gene>
    <name evidence="6" type="primary">nadK</name>
    <name evidence="7" type="ORF">SAMN05660420_02418</name>
</gene>
<dbReference type="GO" id="GO:0019674">
    <property type="term" value="P:NAD+ metabolic process"/>
    <property type="evidence" value="ECO:0007669"/>
    <property type="project" value="InterPro"/>
</dbReference>
<name>A0A1H4C3V4_9BACT</name>
<dbReference type="EMBL" id="FNQN01000007">
    <property type="protein sequence ID" value="SEA55081.1"/>
    <property type="molecule type" value="Genomic_DNA"/>
</dbReference>
<dbReference type="GO" id="GO:0005737">
    <property type="term" value="C:cytoplasm"/>
    <property type="evidence" value="ECO:0007669"/>
    <property type="project" value="UniProtKB-SubCell"/>
</dbReference>
<proteinExistence type="inferred from homology"/>
<dbReference type="HAMAP" id="MF_00361">
    <property type="entry name" value="NAD_kinase"/>
    <property type="match status" value="1"/>
</dbReference>
<keyword evidence="8" id="KW-1185">Reference proteome</keyword>
<evidence type="ECO:0000256" key="1">
    <source>
        <dbReference type="ARBA" id="ARBA00022679"/>
    </source>
</evidence>
<dbReference type="InterPro" id="IPR017437">
    <property type="entry name" value="ATP-NAD_kinase_PpnK-typ_C"/>
</dbReference>
<feature type="binding site" evidence="6">
    <location>
        <position position="172"/>
    </location>
    <ligand>
        <name>NAD(+)</name>
        <dbReference type="ChEBI" id="CHEBI:57540"/>
    </ligand>
</feature>
<feature type="binding site" evidence="6">
    <location>
        <begin position="142"/>
        <end position="143"/>
    </location>
    <ligand>
        <name>NAD(+)</name>
        <dbReference type="ChEBI" id="CHEBI:57540"/>
    </ligand>
</feature>
<keyword evidence="4 6" id="KW-0520">NAD</keyword>
<reference evidence="7 8" key="1">
    <citation type="submission" date="2016-10" db="EMBL/GenBank/DDBJ databases">
        <authorList>
            <person name="de Groot N.N."/>
        </authorList>
    </citation>
    <scope>NUCLEOTIDE SEQUENCE [LARGE SCALE GENOMIC DNA]</scope>
    <source>
        <strain evidence="7 8">DSM 7343</strain>
    </source>
</reference>
<sequence>MLKKVGIYGKKNHPDVEIISAGICKRLQAEGIAVLLEDSLAEQIGKVNGYSSEEIPELVDLIIVLGGDGTLISVARSVGQRNVPIVGVNLGQLGFLTEITRDELPEMLERLITGDYNVSDRMMIDAFIHRAGKVIGQYTVVNDIVINKGALARIIDMETHVDGRYLSCYKADGLIVSTPTGSTGYNLAAGGPIIYPDINSLLITPICPHMLTNRPIMVWSRSVIEIEVKFEDDVVFFTADGQVGHKLFPGDRVEVRRSESRTRLVSSPNKDYFEILRTKLSWGER</sequence>
<dbReference type="Proteomes" id="UP000199409">
    <property type="component" value="Unassembled WGS sequence"/>
</dbReference>
<dbReference type="SUPFAM" id="SSF111331">
    <property type="entry name" value="NAD kinase/diacylglycerol kinase-like"/>
    <property type="match status" value="1"/>
</dbReference>
<dbReference type="Gene3D" id="3.40.50.10330">
    <property type="entry name" value="Probable inorganic polyphosphate/atp-NAD kinase, domain 1"/>
    <property type="match status" value="1"/>
</dbReference>
<comment type="similarity">
    <text evidence="6">Belongs to the NAD kinase family.</text>
</comment>
<dbReference type="GO" id="GO:0006741">
    <property type="term" value="P:NADP+ biosynthetic process"/>
    <property type="evidence" value="ECO:0007669"/>
    <property type="project" value="UniProtKB-UniRule"/>
</dbReference>
<comment type="catalytic activity">
    <reaction evidence="5 6">
        <text>NAD(+) + ATP = ADP + NADP(+) + H(+)</text>
        <dbReference type="Rhea" id="RHEA:18629"/>
        <dbReference type="ChEBI" id="CHEBI:15378"/>
        <dbReference type="ChEBI" id="CHEBI:30616"/>
        <dbReference type="ChEBI" id="CHEBI:57540"/>
        <dbReference type="ChEBI" id="CHEBI:58349"/>
        <dbReference type="ChEBI" id="CHEBI:456216"/>
        <dbReference type="EC" id="2.7.1.23"/>
    </reaction>
</comment>
<comment type="cofactor">
    <cofactor evidence="6">
        <name>a divalent metal cation</name>
        <dbReference type="ChEBI" id="CHEBI:60240"/>
    </cofactor>
</comment>
<dbReference type="GO" id="GO:0003951">
    <property type="term" value="F:NAD+ kinase activity"/>
    <property type="evidence" value="ECO:0007669"/>
    <property type="project" value="UniProtKB-UniRule"/>
</dbReference>
<dbReference type="GO" id="GO:0005524">
    <property type="term" value="F:ATP binding"/>
    <property type="evidence" value="ECO:0007669"/>
    <property type="project" value="UniProtKB-KW"/>
</dbReference>
<comment type="subcellular location">
    <subcellularLocation>
        <location evidence="6">Cytoplasm</location>
    </subcellularLocation>
</comment>
<organism evidence="7 8">
    <name type="scientific">Desulfuromusa kysingii</name>
    <dbReference type="NCBI Taxonomy" id="37625"/>
    <lineage>
        <taxon>Bacteria</taxon>
        <taxon>Pseudomonadati</taxon>
        <taxon>Thermodesulfobacteriota</taxon>
        <taxon>Desulfuromonadia</taxon>
        <taxon>Desulfuromonadales</taxon>
        <taxon>Geopsychrobacteraceae</taxon>
        <taxon>Desulfuromusa</taxon>
    </lineage>
</organism>
<evidence type="ECO:0000313" key="8">
    <source>
        <dbReference type="Proteomes" id="UP000199409"/>
    </source>
</evidence>
<dbReference type="PANTHER" id="PTHR20275:SF0">
    <property type="entry name" value="NAD KINASE"/>
    <property type="match status" value="1"/>
</dbReference>
<feature type="binding site" evidence="6">
    <location>
        <position position="153"/>
    </location>
    <ligand>
        <name>NAD(+)</name>
        <dbReference type="ChEBI" id="CHEBI:57540"/>
    </ligand>
</feature>
<keyword evidence="6" id="KW-0067">ATP-binding</keyword>
<keyword evidence="6" id="KW-0963">Cytoplasm</keyword>
<evidence type="ECO:0000256" key="6">
    <source>
        <dbReference type="HAMAP-Rule" id="MF_00361"/>
    </source>
</evidence>
<dbReference type="InterPro" id="IPR017438">
    <property type="entry name" value="ATP-NAD_kinase_N"/>
</dbReference>
<feature type="binding site" evidence="6">
    <location>
        <position position="242"/>
    </location>
    <ligand>
        <name>NAD(+)</name>
        <dbReference type="ChEBI" id="CHEBI:57540"/>
    </ligand>
</feature>
<keyword evidence="1 6" id="KW-0808">Transferase</keyword>
<dbReference type="PANTHER" id="PTHR20275">
    <property type="entry name" value="NAD KINASE"/>
    <property type="match status" value="1"/>
</dbReference>
<accession>A0A1H4C3V4</accession>
<keyword evidence="2 6" id="KW-0418">Kinase</keyword>
<feature type="binding site" evidence="6">
    <location>
        <begin position="68"/>
        <end position="69"/>
    </location>
    <ligand>
        <name>NAD(+)</name>
        <dbReference type="ChEBI" id="CHEBI:57540"/>
    </ligand>
</feature>
<comment type="caution">
    <text evidence="6">Lacks conserved residue(s) required for the propagation of feature annotation.</text>
</comment>
<evidence type="ECO:0000256" key="4">
    <source>
        <dbReference type="ARBA" id="ARBA00023027"/>
    </source>
</evidence>
<dbReference type="EC" id="2.7.1.23" evidence="6"/>
<keyword evidence="6" id="KW-0547">Nucleotide-binding</keyword>
<dbReference type="Pfam" id="PF01513">
    <property type="entry name" value="NAD_kinase"/>
    <property type="match status" value="1"/>
</dbReference>
<keyword evidence="3 6" id="KW-0521">NADP</keyword>
<dbReference type="Gene3D" id="2.60.200.30">
    <property type="entry name" value="Probable inorganic polyphosphate/atp-NAD kinase, domain 2"/>
    <property type="match status" value="1"/>
</dbReference>
<comment type="function">
    <text evidence="6">Involved in the regulation of the intracellular balance of NAD and NADP, and is a key enzyme in the biosynthesis of NADP. Catalyzes specifically the phosphorylation on 2'-hydroxyl of the adenosine moiety of NAD to yield NADP.</text>
</comment>
<dbReference type="STRING" id="37625.SAMN05660420_02418"/>
<feature type="binding site" evidence="6">
    <location>
        <position position="170"/>
    </location>
    <ligand>
        <name>NAD(+)</name>
        <dbReference type="ChEBI" id="CHEBI:57540"/>
    </ligand>
</feature>
<dbReference type="GO" id="GO:0051287">
    <property type="term" value="F:NAD binding"/>
    <property type="evidence" value="ECO:0007669"/>
    <property type="project" value="UniProtKB-ARBA"/>
</dbReference>
<dbReference type="InterPro" id="IPR002504">
    <property type="entry name" value="NADK"/>
</dbReference>
<evidence type="ECO:0000256" key="3">
    <source>
        <dbReference type="ARBA" id="ARBA00022857"/>
    </source>
</evidence>
<dbReference type="InterPro" id="IPR016064">
    <property type="entry name" value="NAD/diacylglycerol_kinase_sf"/>
</dbReference>